<sequence length="90" mass="10327">MSALKAAGPSLRASVASLYRSFLREARRKDPNNTRGTVEDIQRRFRTDAANVGRREFQRIEFMLREGHKKLKLLRMPGVTGVANRWGAKR</sequence>
<dbReference type="PANTHER" id="PTHR13675">
    <property type="entry name" value="LYR MOTIF-CONTAINING PROTEIN 2"/>
    <property type="match status" value="1"/>
</dbReference>
<reference evidence="4" key="1">
    <citation type="submission" date="2021-11" db="EMBL/GenBank/DDBJ databases">
        <authorList>
            <consortium name="Genoscope - CEA"/>
            <person name="William W."/>
        </authorList>
    </citation>
    <scope>NUCLEOTIDE SEQUENCE</scope>
</reference>
<comment type="caution">
    <text evidence="4">The sequence shown here is derived from an EMBL/GenBank/DDBJ whole genome shotgun (WGS) entry which is preliminary data.</text>
</comment>
<dbReference type="PANTHER" id="PTHR13675:SF1">
    <property type="entry name" value="SUCCINATE DEHYDROGENASE ASSEMBLY FACTOR 1, MITOCHONDRIAL"/>
    <property type="match status" value="1"/>
</dbReference>
<dbReference type="GO" id="GO:0005739">
    <property type="term" value="C:mitochondrion"/>
    <property type="evidence" value="ECO:0007669"/>
    <property type="project" value="UniProtKB-SubCell"/>
</dbReference>
<evidence type="ECO:0000259" key="3">
    <source>
        <dbReference type="Pfam" id="PF05347"/>
    </source>
</evidence>
<feature type="domain" description="Complex 1 LYR protein" evidence="3">
    <location>
        <begin position="14"/>
        <end position="72"/>
    </location>
</feature>
<protein>
    <recommendedName>
        <fullName evidence="3">Complex 1 LYR protein domain-containing protein</fullName>
    </recommendedName>
</protein>
<evidence type="ECO:0000256" key="1">
    <source>
        <dbReference type="ARBA" id="ARBA00004173"/>
    </source>
</evidence>
<dbReference type="AlphaFoldDB" id="A0A8J2SFS4"/>
<accession>A0A8J2SFS4</accession>
<comment type="subcellular location">
    <subcellularLocation>
        <location evidence="1">Mitochondrion</location>
    </subcellularLocation>
</comment>
<dbReference type="GO" id="GO:0034553">
    <property type="term" value="P:mitochondrial respiratory chain complex II assembly"/>
    <property type="evidence" value="ECO:0007669"/>
    <property type="project" value="TreeGrafter"/>
</dbReference>
<proteinExistence type="predicted"/>
<evidence type="ECO:0000313" key="5">
    <source>
        <dbReference type="Proteomes" id="UP000789595"/>
    </source>
</evidence>
<name>A0A8J2SFS4_9STRA</name>
<gene>
    <name evidence="4" type="ORF">PECAL_2P22790</name>
</gene>
<evidence type="ECO:0000256" key="2">
    <source>
        <dbReference type="ARBA" id="ARBA00023128"/>
    </source>
</evidence>
<dbReference type="Proteomes" id="UP000789595">
    <property type="component" value="Unassembled WGS sequence"/>
</dbReference>
<dbReference type="Pfam" id="PF05347">
    <property type="entry name" value="Complex1_LYR"/>
    <property type="match status" value="1"/>
</dbReference>
<dbReference type="EMBL" id="CAKKNE010000002">
    <property type="protein sequence ID" value="CAH0369168.1"/>
    <property type="molecule type" value="Genomic_DNA"/>
</dbReference>
<keyword evidence="5" id="KW-1185">Reference proteome</keyword>
<evidence type="ECO:0000313" key="4">
    <source>
        <dbReference type="EMBL" id="CAH0369168.1"/>
    </source>
</evidence>
<keyword evidence="2" id="KW-0496">Mitochondrion</keyword>
<organism evidence="4 5">
    <name type="scientific">Pelagomonas calceolata</name>
    <dbReference type="NCBI Taxonomy" id="35677"/>
    <lineage>
        <taxon>Eukaryota</taxon>
        <taxon>Sar</taxon>
        <taxon>Stramenopiles</taxon>
        <taxon>Ochrophyta</taxon>
        <taxon>Pelagophyceae</taxon>
        <taxon>Pelagomonadales</taxon>
        <taxon>Pelagomonadaceae</taxon>
        <taxon>Pelagomonas</taxon>
    </lineage>
</organism>
<dbReference type="OrthoDB" id="273010at2759"/>
<dbReference type="InterPro" id="IPR008011">
    <property type="entry name" value="Complex1_LYR_dom"/>
</dbReference>